<evidence type="ECO:0000313" key="1">
    <source>
        <dbReference type="EMBL" id="GIO33739.1"/>
    </source>
</evidence>
<name>A0A919XJ99_9BACL</name>
<dbReference type="Proteomes" id="UP000679779">
    <property type="component" value="Unassembled WGS sequence"/>
</dbReference>
<comment type="caution">
    <text evidence="1">The sequence shown here is derived from an EMBL/GenBank/DDBJ whole genome shotgun (WGS) entry which is preliminary data.</text>
</comment>
<accession>A0A919XJ99</accession>
<sequence length="113" mass="12877">MNEAKKEELQEAQGAGTVIKLSRPFIWEDTEYTELQLDFEKLSGDDIISLESDFLEMNQQRNFLPAFKSEHPAYLAVLAAKVLGVHFNFLKKLPAKDFNNVVDAARNFLKGWG</sequence>
<protein>
    <recommendedName>
        <fullName evidence="3">Phage tail assembly protein</fullName>
    </recommendedName>
</protein>
<organism evidence="1 2">
    <name type="scientific">Paenibacillus albilobatus</name>
    <dbReference type="NCBI Taxonomy" id="2716884"/>
    <lineage>
        <taxon>Bacteria</taxon>
        <taxon>Bacillati</taxon>
        <taxon>Bacillota</taxon>
        <taxon>Bacilli</taxon>
        <taxon>Bacillales</taxon>
        <taxon>Paenibacillaceae</taxon>
        <taxon>Paenibacillus</taxon>
    </lineage>
</organism>
<proteinExistence type="predicted"/>
<keyword evidence="2" id="KW-1185">Reference proteome</keyword>
<evidence type="ECO:0008006" key="3">
    <source>
        <dbReference type="Google" id="ProtNLM"/>
    </source>
</evidence>
<dbReference type="EMBL" id="BORQ01000007">
    <property type="protein sequence ID" value="GIO33739.1"/>
    <property type="molecule type" value="Genomic_DNA"/>
</dbReference>
<dbReference type="AlphaFoldDB" id="A0A919XJ99"/>
<dbReference type="RefSeq" id="WP_212958629.1">
    <property type="nucleotide sequence ID" value="NZ_BORQ01000007.1"/>
</dbReference>
<gene>
    <name evidence="1" type="ORF">J2TS6_48800</name>
</gene>
<reference evidence="1" key="1">
    <citation type="submission" date="2021-03" db="EMBL/GenBank/DDBJ databases">
        <title>Antimicrobial resistance genes in bacteria isolated from Japanese honey, and their potential for conferring macrolide and lincosamide resistance in the American foulbrood pathogen Paenibacillus larvae.</title>
        <authorList>
            <person name="Okamoto M."/>
            <person name="Kumagai M."/>
            <person name="Kanamori H."/>
            <person name="Takamatsu D."/>
        </authorList>
    </citation>
    <scope>NUCLEOTIDE SEQUENCE</scope>
    <source>
        <strain evidence="1">J2TS6</strain>
    </source>
</reference>
<evidence type="ECO:0000313" key="2">
    <source>
        <dbReference type="Proteomes" id="UP000679779"/>
    </source>
</evidence>